<protein>
    <submittedName>
        <fullName evidence="1">Uncharacterized protein</fullName>
    </submittedName>
</protein>
<dbReference type="Proteomes" id="UP001323617">
    <property type="component" value="Unassembled WGS sequence"/>
</dbReference>
<dbReference type="EMBL" id="JAFFHC010000003">
    <property type="protein sequence ID" value="KAK4678158.1"/>
    <property type="molecule type" value="Genomic_DNA"/>
</dbReference>
<comment type="caution">
    <text evidence="1">The sequence shown here is derived from an EMBL/GenBank/DDBJ whole genome shotgun (WGS) entry which is preliminary data.</text>
</comment>
<organism evidence="1 2">
    <name type="scientific">Podospora pseudoanserina</name>
    <dbReference type="NCBI Taxonomy" id="2609844"/>
    <lineage>
        <taxon>Eukaryota</taxon>
        <taxon>Fungi</taxon>
        <taxon>Dikarya</taxon>
        <taxon>Ascomycota</taxon>
        <taxon>Pezizomycotina</taxon>
        <taxon>Sordariomycetes</taxon>
        <taxon>Sordariomycetidae</taxon>
        <taxon>Sordariales</taxon>
        <taxon>Podosporaceae</taxon>
        <taxon>Podospora</taxon>
    </lineage>
</organism>
<proteinExistence type="predicted"/>
<keyword evidence="2" id="KW-1185">Reference proteome</keyword>
<dbReference type="GeneID" id="87961001"/>
<sequence length="230" mass="24262">MTQPSLPKVISEYRSNINIHSPKGNVQPCPATINTAMPAHTAVASTSNDAPSAATVAAQSCLEMRLKFCSDGTFEKIAGAPRAFFRDNRSMTDSQLAKEVARMELLVAYEKPAVTGVSLPPDETTSTTEENTAVDVGASALPIKSMNTESFKAATAGTKLPGPVDKNVGSKPTNTNIAPAHIGNPAAMDEILNQFLLAADRPISVASGALTKMRKLSSTSSREVKSFIVR</sequence>
<gene>
    <name evidence="1" type="ORF">QC764_0052320</name>
</gene>
<dbReference type="RefSeq" id="XP_062801628.1">
    <property type="nucleotide sequence ID" value="XM_062940427.1"/>
</dbReference>
<reference evidence="1 2" key="1">
    <citation type="journal article" date="2023" name="bioRxiv">
        <title>High-quality genome assemblies of four members of thePodospora anserinaspecies complex.</title>
        <authorList>
            <person name="Ament-Velasquez S.L."/>
            <person name="Vogan A.A."/>
            <person name="Wallerman O."/>
            <person name="Hartmann F."/>
            <person name="Gautier V."/>
            <person name="Silar P."/>
            <person name="Giraud T."/>
            <person name="Johannesson H."/>
        </authorList>
    </citation>
    <scope>NUCLEOTIDE SEQUENCE [LARGE SCALE GENOMIC DNA]</scope>
    <source>
        <strain evidence="1 2">CBS 124.78</strain>
    </source>
</reference>
<name>A0ABR0IE63_9PEZI</name>
<evidence type="ECO:0000313" key="1">
    <source>
        <dbReference type="EMBL" id="KAK4678158.1"/>
    </source>
</evidence>
<accession>A0ABR0IE63</accession>
<evidence type="ECO:0000313" key="2">
    <source>
        <dbReference type="Proteomes" id="UP001323617"/>
    </source>
</evidence>